<comment type="caution">
    <text evidence="1">The sequence shown here is derived from an EMBL/GenBank/DDBJ whole genome shotgun (WGS) entry which is preliminary data.</text>
</comment>
<dbReference type="EMBL" id="JAMSHJ010000005">
    <property type="protein sequence ID" value="KAI5410047.1"/>
    <property type="molecule type" value="Genomic_DNA"/>
</dbReference>
<evidence type="ECO:0000313" key="1">
    <source>
        <dbReference type="EMBL" id="KAI5410047.1"/>
    </source>
</evidence>
<reference evidence="1 2" key="1">
    <citation type="journal article" date="2022" name="Nat. Genet.">
        <title>Improved pea reference genome and pan-genome highlight genomic features and evolutionary characteristics.</title>
        <authorList>
            <person name="Yang T."/>
            <person name="Liu R."/>
            <person name="Luo Y."/>
            <person name="Hu S."/>
            <person name="Wang D."/>
            <person name="Wang C."/>
            <person name="Pandey M.K."/>
            <person name="Ge S."/>
            <person name="Xu Q."/>
            <person name="Li N."/>
            <person name="Li G."/>
            <person name="Huang Y."/>
            <person name="Saxena R.K."/>
            <person name="Ji Y."/>
            <person name="Li M."/>
            <person name="Yan X."/>
            <person name="He Y."/>
            <person name="Liu Y."/>
            <person name="Wang X."/>
            <person name="Xiang C."/>
            <person name="Varshney R.K."/>
            <person name="Ding H."/>
            <person name="Gao S."/>
            <person name="Zong X."/>
        </authorList>
    </citation>
    <scope>NUCLEOTIDE SEQUENCE [LARGE SCALE GENOMIC DNA]</scope>
    <source>
        <strain evidence="1 2">cv. Zhongwan 6</strain>
    </source>
</reference>
<evidence type="ECO:0000313" key="2">
    <source>
        <dbReference type="Proteomes" id="UP001058974"/>
    </source>
</evidence>
<dbReference type="Proteomes" id="UP001058974">
    <property type="component" value="Chromosome 5"/>
</dbReference>
<name>A0A9D5AFV4_PEA</name>
<gene>
    <name evidence="1" type="ORF">KIW84_055503</name>
</gene>
<dbReference type="SUPFAM" id="SSF56219">
    <property type="entry name" value="DNase I-like"/>
    <property type="match status" value="1"/>
</dbReference>
<organism evidence="1 2">
    <name type="scientific">Pisum sativum</name>
    <name type="common">Garden pea</name>
    <name type="synonym">Lathyrus oleraceus</name>
    <dbReference type="NCBI Taxonomy" id="3888"/>
    <lineage>
        <taxon>Eukaryota</taxon>
        <taxon>Viridiplantae</taxon>
        <taxon>Streptophyta</taxon>
        <taxon>Embryophyta</taxon>
        <taxon>Tracheophyta</taxon>
        <taxon>Spermatophyta</taxon>
        <taxon>Magnoliopsida</taxon>
        <taxon>eudicotyledons</taxon>
        <taxon>Gunneridae</taxon>
        <taxon>Pentapetalae</taxon>
        <taxon>rosids</taxon>
        <taxon>fabids</taxon>
        <taxon>Fabales</taxon>
        <taxon>Fabaceae</taxon>
        <taxon>Papilionoideae</taxon>
        <taxon>50 kb inversion clade</taxon>
        <taxon>NPAAA clade</taxon>
        <taxon>Hologalegina</taxon>
        <taxon>IRL clade</taxon>
        <taxon>Fabeae</taxon>
        <taxon>Lathyrus</taxon>
    </lineage>
</organism>
<dbReference type="InterPro" id="IPR036691">
    <property type="entry name" value="Endo/exonu/phosph_ase_sf"/>
</dbReference>
<keyword evidence="2" id="KW-1185">Reference proteome</keyword>
<dbReference type="AlphaFoldDB" id="A0A9D5AFV4"/>
<protein>
    <submittedName>
        <fullName evidence="1">Uncharacterized protein</fullName>
    </submittedName>
</protein>
<accession>A0A9D5AFV4</accession>
<proteinExistence type="predicted"/>
<dbReference type="Gramene" id="Psat05G0550300-T1">
    <property type="protein sequence ID" value="KAI5410047.1"/>
    <property type="gene ID" value="KIW84_055503"/>
</dbReference>
<sequence length="144" mass="16850">MKTISWNNRGLGNPMAIRALLWLLHVENPSLVFLMETRLKEQEMFNLKFQCDMNHVFVVECSGQRKERAGGITLIWKYNIQSRNLKDRVGKQPGESREFNTFSNLRTPGLEMEDVRRLGENLKEYMGSTVKAEIKHLEEHLKDD</sequence>
<dbReference type="Gene3D" id="3.60.10.10">
    <property type="entry name" value="Endonuclease/exonuclease/phosphatase"/>
    <property type="match status" value="1"/>
</dbReference>